<dbReference type="PROSITE" id="PS00211">
    <property type="entry name" value="ABC_TRANSPORTER_1"/>
    <property type="match status" value="1"/>
</dbReference>
<dbReference type="AlphaFoldDB" id="A0AB33G0X4"/>
<feature type="domain" description="ABC transporter" evidence="5">
    <location>
        <begin position="8"/>
        <end position="243"/>
    </location>
</feature>
<keyword evidence="3" id="KW-0547">Nucleotide-binding</keyword>
<dbReference type="Pfam" id="PF00005">
    <property type="entry name" value="ABC_tran"/>
    <property type="match status" value="1"/>
</dbReference>
<dbReference type="Gene3D" id="3.40.50.300">
    <property type="entry name" value="P-loop containing nucleotide triphosphate hydrolases"/>
    <property type="match status" value="1"/>
</dbReference>
<evidence type="ECO:0000313" key="6">
    <source>
        <dbReference type="EMBL" id="AWL68405.1"/>
    </source>
</evidence>
<evidence type="ECO:0000256" key="2">
    <source>
        <dbReference type="ARBA" id="ARBA00022448"/>
    </source>
</evidence>
<evidence type="ECO:0000256" key="3">
    <source>
        <dbReference type="ARBA" id="ARBA00022741"/>
    </source>
</evidence>
<evidence type="ECO:0000313" key="7">
    <source>
        <dbReference type="Proteomes" id="UP000245399"/>
    </source>
</evidence>
<dbReference type="PANTHER" id="PTHR42788">
    <property type="entry name" value="TAURINE IMPORT ATP-BINDING PROTEIN-RELATED"/>
    <property type="match status" value="1"/>
</dbReference>
<dbReference type="GO" id="GO:0005524">
    <property type="term" value="F:ATP binding"/>
    <property type="evidence" value="ECO:0007669"/>
    <property type="project" value="UniProtKB-KW"/>
</dbReference>
<organism evidence="6 7">
    <name type="scientific">Serratia marcescens</name>
    <dbReference type="NCBI Taxonomy" id="615"/>
    <lineage>
        <taxon>Bacteria</taxon>
        <taxon>Pseudomonadati</taxon>
        <taxon>Pseudomonadota</taxon>
        <taxon>Gammaproteobacteria</taxon>
        <taxon>Enterobacterales</taxon>
        <taxon>Yersiniaceae</taxon>
        <taxon>Serratia</taxon>
    </lineage>
</organism>
<sequence length="263" mass="28984">MVTQEVIISARRLNKTFIGENKRPKPVLHDVTLTVHAGEFVTILGQSGSGKSTLLRMLAGLIPADSGTLTLAGKPVDGPSANVGMVFQSYALYPWLTVYDNIAFGLLAQRLPPQTIAERLGALLRLVGLTGYEHAWPRELSGGMRQRVGFARALAVEPDLLLLDEPFSALDIFTAQKLRGDLLALWGDNRLRTRAMVMVTHDVEEAVLMSDRVLILDATSKRIDDEFSVNLPRAARNRESLRHLTDRIRSCLYKKIAQAQSAG</sequence>
<dbReference type="InterPro" id="IPR003439">
    <property type="entry name" value="ABC_transporter-like_ATP-bd"/>
</dbReference>
<keyword evidence="2" id="KW-0813">Transport</keyword>
<gene>
    <name evidence="6" type="ORF">DKC05_12405</name>
</gene>
<dbReference type="InterPro" id="IPR050166">
    <property type="entry name" value="ABC_transporter_ATP-bind"/>
</dbReference>
<protein>
    <submittedName>
        <fullName evidence="6">ABC transporter ATP-binding protein</fullName>
    </submittedName>
</protein>
<dbReference type="InterPro" id="IPR017871">
    <property type="entry name" value="ABC_transporter-like_CS"/>
</dbReference>
<dbReference type="CDD" id="cd03293">
    <property type="entry name" value="ABC_NrtD_SsuB_transporters"/>
    <property type="match status" value="1"/>
</dbReference>
<keyword evidence="4 6" id="KW-0067">ATP-binding</keyword>
<dbReference type="PANTHER" id="PTHR42788:SF13">
    <property type="entry name" value="ALIPHATIC SULFONATES IMPORT ATP-BINDING PROTEIN SSUB"/>
    <property type="match status" value="1"/>
</dbReference>
<proteinExistence type="inferred from homology"/>
<dbReference type="RefSeq" id="WP_038878297.1">
    <property type="nucleotide sequence ID" value="NZ_CABMHU010000060.1"/>
</dbReference>
<reference evidence="6 7" key="1">
    <citation type="submission" date="2018-05" db="EMBL/GenBank/DDBJ databases">
        <title>Klebsiella quasipneumonaiae provides a window into carbapenemase gene transfer, plasmid rearrangements and nosocomial acquisition from the hospital environment.</title>
        <authorList>
            <person name="Mathers A.J."/>
            <person name="Vegesana K."/>
            <person name="Stoesser N."/>
            <person name="Crook D."/>
            <person name="Vaughan A."/>
            <person name="Barry K."/>
            <person name="Parikh H."/>
            <person name="Sebra R."/>
            <person name="Kotay S."/>
            <person name="Walker A.S."/>
            <person name="Sheppard A.E."/>
        </authorList>
    </citation>
    <scope>NUCLEOTIDE SEQUENCE [LARGE SCALE GENOMIC DNA]</scope>
    <source>
        <strain evidence="6 7">CAV1761</strain>
    </source>
</reference>
<evidence type="ECO:0000256" key="1">
    <source>
        <dbReference type="ARBA" id="ARBA00005417"/>
    </source>
</evidence>
<dbReference type="SMART" id="SM00382">
    <property type="entry name" value="AAA"/>
    <property type="match status" value="1"/>
</dbReference>
<dbReference type="SUPFAM" id="SSF52540">
    <property type="entry name" value="P-loop containing nucleoside triphosphate hydrolases"/>
    <property type="match status" value="1"/>
</dbReference>
<evidence type="ECO:0000259" key="5">
    <source>
        <dbReference type="PROSITE" id="PS50893"/>
    </source>
</evidence>
<dbReference type="EMBL" id="CP029449">
    <property type="protein sequence ID" value="AWL68405.1"/>
    <property type="molecule type" value="Genomic_DNA"/>
</dbReference>
<dbReference type="GO" id="GO:0016887">
    <property type="term" value="F:ATP hydrolysis activity"/>
    <property type="evidence" value="ECO:0007669"/>
    <property type="project" value="InterPro"/>
</dbReference>
<dbReference type="PROSITE" id="PS50893">
    <property type="entry name" value="ABC_TRANSPORTER_2"/>
    <property type="match status" value="1"/>
</dbReference>
<comment type="similarity">
    <text evidence="1">Belongs to the ABC transporter superfamily.</text>
</comment>
<dbReference type="InterPro" id="IPR003593">
    <property type="entry name" value="AAA+_ATPase"/>
</dbReference>
<dbReference type="Proteomes" id="UP000245399">
    <property type="component" value="Chromosome"/>
</dbReference>
<name>A0AB33G0X4_SERMA</name>
<dbReference type="InterPro" id="IPR027417">
    <property type="entry name" value="P-loop_NTPase"/>
</dbReference>
<accession>A0AB33G0X4</accession>
<evidence type="ECO:0000256" key="4">
    <source>
        <dbReference type="ARBA" id="ARBA00022840"/>
    </source>
</evidence>